<feature type="domain" description="VOC" evidence="3">
    <location>
        <begin position="301"/>
        <end position="421"/>
    </location>
</feature>
<evidence type="ECO:0000256" key="1">
    <source>
        <dbReference type="ARBA" id="ARBA00022723"/>
    </source>
</evidence>
<dbReference type="GO" id="GO:0046279">
    <property type="term" value="P:3,4-dihydroxybenzoate biosynthetic process"/>
    <property type="evidence" value="ECO:0007669"/>
    <property type="project" value="InterPro"/>
</dbReference>
<organism evidence="4 5">
    <name type="scientific">Pyronema omphalodes (strain CBS 100304)</name>
    <name type="common">Pyronema confluens</name>
    <dbReference type="NCBI Taxonomy" id="1076935"/>
    <lineage>
        <taxon>Eukaryota</taxon>
        <taxon>Fungi</taxon>
        <taxon>Dikarya</taxon>
        <taxon>Ascomycota</taxon>
        <taxon>Pezizomycotina</taxon>
        <taxon>Pezizomycetes</taxon>
        <taxon>Pezizales</taxon>
        <taxon>Pyronemataceae</taxon>
        <taxon>Pyronema</taxon>
    </lineage>
</organism>
<dbReference type="EMBL" id="HF935622">
    <property type="protein sequence ID" value="CCX31610.1"/>
    <property type="molecule type" value="Genomic_DNA"/>
</dbReference>
<gene>
    <name evidence="4" type="ORF">PCON_11077</name>
</gene>
<dbReference type="Pfam" id="PF01487">
    <property type="entry name" value="DHquinase_I"/>
    <property type="match status" value="1"/>
</dbReference>
<dbReference type="Gene3D" id="3.20.20.70">
    <property type="entry name" value="Aldolase class I"/>
    <property type="match status" value="1"/>
</dbReference>
<dbReference type="InterPro" id="IPR001381">
    <property type="entry name" value="DHquinase_I"/>
</dbReference>
<dbReference type="InterPro" id="IPR041736">
    <property type="entry name" value="4OHPhenylPyrv_dOase_N"/>
</dbReference>
<dbReference type="PROSITE" id="PS01028">
    <property type="entry name" value="DEHYDROQUINASE_I"/>
    <property type="match status" value="1"/>
</dbReference>
<sequence length="1288" mass="143703">MNLTSKPPGSPSKKPLLPHRTSIATVCVSGHLLDKLTAISEAGFDGVEIFENDLLHYPGSRQDVYNVCQELGLKIEMYQPFRDLEGAPNEEELKRSLDRLERKFQWMDELHTDLILLCSNCSPNSVGDRTKIVADLRAAAELAAKYNKRIAYEALAWGQHVYTWEYSWELVKEVDHPNLGICFDTFHIFSRQGDINPIAQVPAEKIFFIQLADAPILKMDHLSYSRHHRNYPLQGSFPIIPFMEKLIETGYTGPLSLEVFNDEFRAAPAKRIAQDGFRSLLYLQAELYKGSILPPLPEVERIEYVEFAVDEARFAHLEAFFLDMGLKKVGRHRSKNVSVYRQGGVSFILNAEPESFASAFLLLHDTSVCAIAVRVKDIQATIDRAAYLGCPVVPPAKLGEGEERVIAIQAPDDTLIYLVDSDEFWKKDFIFQEEWLQTPSPNVTYKNVDHIAQALDRLSMDRFVLFYKAVFGMMPQQVVELQDPYGLTKSRAMVSPNHSLRFPLNVSDEKDTSIGRLVREAAGSVVHHIAFETSDIFETVASLRKLSSQDRFLRVPQNYYDDLQVRFDLSAEFVAKMKAYNIMYDRDDKGEFLQISTEQFRDRFFFEIVQRINGYEHFASINAPIRMSIHHERRNLAVKVTSALTPQSTGDKTDASKSLIIVYEPGCEHVVGQVSDVIGKASTFDLTVQAAVIGVPVVNAPAVLRNADKNLYISINMHCIENGPLDDSPTSISDLCDYEFLFSKTEFFRHDLARFLSFVTGQTNPHEDILRKPRSTFIALTFPDIRTALPNLDILTVGADALELRVDLLREGSGSGTYNPVPSLDYVAKQVMWLRQRTELPIIFTLRSQAEGGRCPNSDERVTHYFLQKGLQWGCEYIDVEIRLPEEIRSSLASKKGKSRIIASYHDLAGNLKWSSGETMRLYHSGRSYGDVIKIVGFATSLAENYELEYFRSSVNASFGHPFLAMNAGQVGQLSRILNPFFTPTTHPLLPMAAAPGQLSAAEINAALTIMGQTTKKTIFTIGAARAIPLSMFWEKCFNELGLPHNYASLDRISESMIQSLTRQISFGGAIIQPPLTGQPSWISSFTEEAQESGQVDTLFIRTTGAQSVIVGDNSTAKGLRSMLTRDFTSSAYSNQPVLVVSNSFEEASSAMWALRKLGCGTIYTIGFRVDGIRGVEQCSSFESVQKLAHPFAVVSALQAEQAHLINPLLKLIDNHPQAATGVAGKVFVDLANGPKRGDPLGVAAASGWKTYGIADIAARTTVKALDVLVGQRVPFDFVRMASGRGLF</sequence>
<dbReference type="SUPFAM" id="SSF51569">
    <property type="entry name" value="Aldolase"/>
    <property type="match status" value="1"/>
</dbReference>
<dbReference type="GO" id="GO:0046872">
    <property type="term" value="F:metal ion binding"/>
    <property type="evidence" value="ECO:0007669"/>
    <property type="project" value="UniProtKB-KW"/>
</dbReference>
<dbReference type="Proteomes" id="UP000018144">
    <property type="component" value="Unassembled WGS sequence"/>
</dbReference>
<dbReference type="InterPro" id="IPR029068">
    <property type="entry name" value="Glyas_Bleomycin-R_OHBP_Dase"/>
</dbReference>
<dbReference type="HAMAP" id="MF_02238">
    <property type="entry name" value="DSD"/>
    <property type="match status" value="1"/>
</dbReference>
<dbReference type="PROSITE" id="PS51819">
    <property type="entry name" value="VOC"/>
    <property type="match status" value="1"/>
</dbReference>
<dbReference type="GO" id="GO:0003855">
    <property type="term" value="F:3-dehydroquinate dehydratase activity"/>
    <property type="evidence" value="ECO:0007669"/>
    <property type="project" value="InterPro"/>
</dbReference>
<dbReference type="eggNOG" id="KOG0638">
    <property type="taxonomic scope" value="Eukaryota"/>
</dbReference>
<dbReference type="eggNOG" id="KOG0692">
    <property type="taxonomic scope" value="Eukaryota"/>
</dbReference>
<evidence type="ECO:0000256" key="2">
    <source>
        <dbReference type="ARBA" id="ARBA00023239"/>
    </source>
</evidence>
<reference evidence="4 5" key="1">
    <citation type="journal article" date="2013" name="PLoS Genet.">
        <title>The genome and development-dependent transcriptomes of Pyronema confluens: a window into fungal evolution.</title>
        <authorList>
            <person name="Traeger S."/>
            <person name="Altegoer F."/>
            <person name="Freitag M."/>
            <person name="Gabaldon T."/>
            <person name="Kempken F."/>
            <person name="Kumar A."/>
            <person name="Marcet-Houben M."/>
            <person name="Poggeler S."/>
            <person name="Stajich J.E."/>
            <person name="Nowrousian M."/>
        </authorList>
    </citation>
    <scope>NUCLEOTIDE SEQUENCE [LARGE SCALE GENOMIC DNA]</scope>
    <source>
        <strain evidence="5">CBS 100304</strain>
        <tissue evidence="4">Vegetative mycelium</tissue>
    </source>
</reference>
<evidence type="ECO:0000313" key="5">
    <source>
        <dbReference type="Proteomes" id="UP000018144"/>
    </source>
</evidence>
<keyword evidence="5" id="KW-1185">Reference proteome</keyword>
<dbReference type="Pfam" id="PF14696">
    <property type="entry name" value="Glyoxalase_5"/>
    <property type="match status" value="1"/>
</dbReference>
<dbReference type="OMA" id="ENDSFWA"/>
<dbReference type="Gene3D" id="3.20.20.150">
    <property type="entry name" value="Divalent-metal-dependent TIM barrel enzymes"/>
    <property type="match status" value="1"/>
</dbReference>
<dbReference type="InterPro" id="IPR037523">
    <property type="entry name" value="VOC_core"/>
</dbReference>
<dbReference type="Pfam" id="PF01261">
    <property type="entry name" value="AP_endonuc_2"/>
    <property type="match status" value="1"/>
</dbReference>
<evidence type="ECO:0000313" key="4">
    <source>
        <dbReference type="EMBL" id="CCX31610.1"/>
    </source>
</evidence>
<dbReference type="Gene3D" id="3.10.180.10">
    <property type="entry name" value="2,3-Dihydroxybiphenyl 1,2-Dioxygenase, domain 1"/>
    <property type="match status" value="2"/>
</dbReference>
<dbReference type="InterPro" id="IPR018508">
    <property type="entry name" value="3-dehydroquinate_DH_AS"/>
</dbReference>
<dbReference type="PANTHER" id="PTHR12110:SF21">
    <property type="entry name" value="XYLOSE ISOMERASE-LIKE TIM BARREL DOMAIN-CONTAINING PROTEIN"/>
    <property type="match status" value="1"/>
</dbReference>
<keyword evidence="2" id="KW-0456">Lyase</keyword>
<evidence type="ECO:0000259" key="3">
    <source>
        <dbReference type="PROSITE" id="PS51819"/>
    </source>
</evidence>
<dbReference type="SUPFAM" id="SSF54593">
    <property type="entry name" value="Glyoxalase/Bleomycin resistance protein/Dihydroxybiphenyl dioxygenase"/>
    <property type="match status" value="1"/>
</dbReference>
<dbReference type="FunFam" id="3.20.20.70:FF:000135">
    <property type="entry name" value="Pentafunctional AROM polypeptide"/>
    <property type="match status" value="1"/>
</dbReference>
<dbReference type="InterPro" id="IPR013022">
    <property type="entry name" value="Xyl_isomerase-like_TIM-brl"/>
</dbReference>
<dbReference type="InterPro" id="IPR043700">
    <property type="entry name" value="DSD"/>
</dbReference>
<dbReference type="NCBIfam" id="TIGR01093">
    <property type="entry name" value="aroD"/>
    <property type="match status" value="1"/>
</dbReference>
<dbReference type="CDD" id="cd08342">
    <property type="entry name" value="HPPD_N_like"/>
    <property type="match status" value="1"/>
</dbReference>
<dbReference type="CDD" id="cd00502">
    <property type="entry name" value="DHQase_I"/>
    <property type="match status" value="1"/>
</dbReference>
<dbReference type="STRING" id="1076935.U4LQJ2"/>
<keyword evidence="1" id="KW-0479">Metal-binding</keyword>
<name>U4LQJ2_PYROM</name>
<dbReference type="InterPro" id="IPR050312">
    <property type="entry name" value="IolE/XylAMocC-like"/>
</dbReference>
<proteinExistence type="inferred from homology"/>
<dbReference type="OrthoDB" id="197068at2759"/>
<accession>U4LQJ2</accession>
<protein>
    <submittedName>
        <fullName evidence="4">Similar to Pentafunctional AROM polypeptide acc. no. A1CP85</fullName>
    </submittedName>
</protein>
<dbReference type="InterPro" id="IPR013785">
    <property type="entry name" value="Aldolase_TIM"/>
</dbReference>
<dbReference type="SUPFAM" id="SSF51658">
    <property type="entry name" value="Xylose isomerase-like"/>
    <property type="match status" value="1"/>
</dbReference>
<dbReference type="PANTHER" id="PTHR12110">
    <property type="entry name" value="HYDROXYPYRUVATE ISOMERASE"/>
    <property type="match status" value="1"/>
</dbReference>
<dbReference type="InterPro" id="IPR036237">
    <property type="entry name" value="Xyl_isomerase-like_sf"/>
</dbReference>
<dbReference type="GO" id="GO:0046565">
    <property type="term" value="F:3-dehydroshikimate dehydratase activity"/>
    <property type="evidence" value="ECO:0007669"/>
    <property type="project" value="InterPro"/>
</dbReference>